<protein>
    <recommendedName>
        <fullName evidence="2">DUF5672 domain-containing protein</fullName>
    </recommendedName>
</protein>
<sequence>MAREPSPSMYAPPPTRARLRNKEYMFALFAAIFVSSSSSDDNSDDGREQAEGHSSSSNDAGGVAVPSPAYLTKYSPRAVIIESSIIPNLIPLMLHFTTILGPSWGIILFTLQDNWIEPLSPAFQRLKTSGHIEIRFLPADTELSNSHSVSVFLTSPWIWQQVELAKRVLLFQSDSILCAKSEAAVDDYFQYDFLGAPIAPMYGSGYNGGLSIRNPRMFLQIVRETDFATSGHEFEDQFFFAELEKRGAELPDQNVAKTFSVETIYYETPLGYHQPQRWQAAHMESIEDWCPEVKMLIGRRAQ</sequence>
<dbReference type="GeneID" id="63839120"/>
<evidence type="ECO:0000313" key="3">
    <source>
        <dbReference type="EMBL" id="KAF3771326.1"/>
    </source>
</evidence>
<feature type="region of interest" description="Disordered" evidence="1">
    <location>
        <begin position="36"/>
        <end position="61"/>
    </location>
</feature>
<dbReference type="EMBL" id="MU032344">
    <property type="protein sequence ID" value="KAF3771326.1"/>
    <property type="molecule type" value="Genomic_DNA"/>
</dbReference>
<gene>
    <name evidence="3" type="ORF">M406DRAFT_344582</name>
</gene>
<dbReference type="OrthoDB" id="10025998at2759"/>
<reference evidence="3" key="1">
    <citation type="journal article" date="2020" name="Phytopathology">
        <title>Genome sequence of the chestnut blight fungus Cryphonectria parasitica EP155: A fundamental resource for an archetypical invasive plant pathogen.</title>
        <authorList>
            <person name="Crouch J.A."/>
            <person name="Dawe A."/>
            <person name="Aerts A."/>
            <person name="Barry K."/>
            <person name="Churchill A.C.L."/>
            <person name="Grimwood J."/>
            <person name="Hillman B."/>
            <person name="Milgroom M.G."/>
            <person name="Pangilinan J."/>
            <person name="Smith M."/>
            <person name="Salamov A."/>
            <person name="Schmutz J."/>
            <person name="Yadav J."/>
            <person name="Grigoriev I.V."/>
            <person name="Nuss D."/>
        </authorList>
    </citation>
    <scope>NUCLEOTIDE SEQUENCE</scope>
    <source>
        <strain evidence="3">EP155</strain>
    </source>
</reference>
<keyword evidence="4" id="KW-1185">Reference proteome</keyword>
<comment type="caution">
    <text evidence="3">The sequence shown here is derived from an EMBL/GenBank/DDBJ whole genome shotgun (WGS) entry which is preliminary data.</text>
</comment>
<organism evidence="3 4">
    <name type="scientific">Cryphonectria parasitica (strain ATCC 38755 / EP155)</name>
    <dbReference type="NCBI Taxonomy" id="660469"/>
    <lineage>
        <taxon>Eukaryota</taxon>
        <taxon>Fungi</taxon>
        <taxon>Dikarya</taxon>
        <taxon>Ascomycota</taxon>
        <taxon>Pezizomycotina</taxon>
        <taxon>Sordariomycetes</taxon>
        <taxon>Sordariomycetidae</taxon>
        <taxon>Diaporthales</taxon>
        <taxon>Cryphonectriaceae</taxon>
        <taxon>Cryphonectria-Endothia species complex</taxon>
        <taxon>Cryphonectria</taxon>
    </lineage>
</organism>
<evidence type="ECO:0000259" key="2">
    <source>
        <dbReference type="Pfam" id="PF18922"/>
    </source>
</evidence>
<name>A0A9P4YEB1_CRYP1</name>
<dbReference type="Proteomes" id="UP000803844">
    <property type="component" value="Unassembled WGS sequence"/>
</dbReference>
<dbReference type="Pfam" id="PF18922">
    <property type="entry name" value="DUF5672"/>
    <property type="match status" value="1"/>
</dbReference>
<proteinExistence type="predicted"/>
<accession>A0A9P4YEB1</accession>
<dbReference type="InterPro" id="IPR043729">
    <property type="entry name" value="DUF5672"/>
</dbReference>
<evidence type="ECO:0000313" key="4">
    <source>
        <dbReference type="Proteomes" id="UP000803844"/>
    </source>
</evidence>
<evidence type="ECO:0000256" key="1">
    <source>
        <dbReference type="SAM" id="MobiDB-lite"/>
    </source>
</evidence>
<dbReference type="AlphaFoldDB" id="A0A9P4YEB1"/>
<feature type="domain" description="DUF5672" evidence="2">
    <location>
        <begin position="132"/>
        <end position="273"/>
    </location>
</feature>
<dbReference type="RefSeq" id="XP_040782287.1">
    <property type="nucleotide sequence ID" value="XM_040921991.1"/>
</dbReference>